<keyword evidence="4 6" id="KW-0560">Oxidoreductase</keyword>
<evidence type="ECO:0000256" key="5">
    <source>
        <dbReference type="ARBA" id="ARBA00023136"/>
    </source>
</evidence>
<dbReference type="GO" id="GO:0016020">
    <property type="term" value="C:membrane"/>
    <property type="evidence" value="ECO:0007669"/>
    <property type="project" value="UniProtKB-SubCell"/>
</dbReference>
<comment type="similarity">
    <text evidence="6">Belongs to the squalene monooxygenase family.</text>
</comment>
<protein>
    <recommendedName>
        <fullName evidence="6">Squalene monooxygenase</fullName>
        <ecNumber evidence="6">1.14.14.17</ecNumber>
    </recommendedName>
</protein>
<dbReference type="InterPro" id="IPR040125">
    <property type="entry name" value="Squalene_monox"/>
</dbReference>
<dbReference type="EMBL" id="CP039354">
    <property type="protein sequence ID" value="QCE10051.1"/>
    <property type="molecule type" value="Genomic_DNA"/>
</dbReference>
<dbReference type="EC" id="1.14.14.17" evidence="6"/>
<dbReference type="AlphaFoldDB" id="A0A4D6NB06"/>
<evidence type="ECO:0000313" key="10">
    <source>
        <dbReference type="Proteomes" id="UP000501690"/>
    </source>
</evidence>
<dbReference type="PANTHER" id="PTHR10835">
    <property type="entry name" value="SQUALENE MONOOXYGENASE"/>
    <property type="match status" value="1"/>
</dbReference>
<evidence type="ECO:0000256" key="2">
    <source>
        <dbReference type="ARBA" id="ARBA00022630"/>
    </source>
</evidence>
<feature type="compositionally biased region" description="Acidic residues" evidence="7">
    <location>
        <begin position="103"/>
        <end position="123"/>
    </location>
</feature>
<feature type="region of interest" description="Disordered" evidence="7">
    <location>
        <begin position="1"/>
        <end position="128"/>
    </location>
</feature>
<evidence type="ECO:0000256" key="1">
    <source>
        <dbReference type="ARBA" id="ARBA00001974"/>
    </source>
</evidence>
<keyword evidence="10" id="KW-1185">Reference proteome</keyword>
<dbReference type="GO" id="GO:0005783">
    <property type="term" value="C:endoplasmic reticulum"/>
    <property type="evidence" value="ECO:0007669"/>
    <property type="project" value="TreeGrafter"/>
</dbReference>
<organism evidence="9 10">
    <name type="scientific">Vigna unguiculata</name>
    <name type="common">Cowpea</name>
    <dbReference type="NCBI Taxonomy" id="3917"/>
    <lineage>
        <taxon>Eukaryota</taxon>
        <taxon>Viridiplantae</taxon>
        <taxon>Streptophyta</taxon>
        <taxon>Embryophyta</taxon>
        <taxon>Tracheophyta</taxon>
        <taxon>Spermatophyta</taxon>
        <taxon>Magnoliopsida</taxon>
        <taxon>eudicotyledons</taxon>
        <taxon>Gunneridae</taxon>
        <taxon>Pentapetalae</taxon>
        <taxon>rosids</taxon>
        <taxon>fabids</taxon>
        <taxon>Fabales</taxon>
        <taxon>Fabaceae</taxon>
        <taxon>Papilionoideae</taxon>
        <taxon>50 kb inversion clade</taxon>
        <taxon>NPAAA clade</taxon>
        <taxon>indigoferoid/millettioid clade</taxon>
        <taxon>Phaseoleae</taxon>
        <taxon>Vigna</taxon>
    </lineage>
</organism>
<feature type="domain" description="Squalene epoxidase" evidence="8">
    <location>
        <begin position="308"/>
        <end position="383"/>
    </location>
</feature>
<keyword evidence="5" id="KW-0472">Membrane</keyword>
<comment type="catalytic activity">
    <reaction evidence="6">
        <text>squalene + reduced [NADPH--hemoprotein reductase] + O2 = (S)-2,3-epoxysqualene + oxidized [NADPH--hemoprotein reductase] + H2O + H(+)</text>
        <dbReference type="Rhea" id="RHEA:25282"/>
        <dbReference type="Rhea" id="RHEA-COMP:11964"/>
        <dbReference type="Rhea" id="RHEA-COMP:11965"/>
        <dbReference type="ChEBI" id="CHEBI:15377"/>
        <dbReference type="ChEBI" id="CHEBI:15378"/>
        <dbReference type="ChEBI" id="CHEBI:15379"/>
        <dbReference type="ChEBI" id="CHEBI:15440"/>
        <dbReference type="ChEBI" id="CHEBI:15441"/>
        <dbReference type="ChEBI" id="CHEBI:57618"/>
        <dbReference type="ChEBI" id="CHEBI:58210"/>
        <dbReference type="EC" id="1.14.14.17"/>
    </reaction>
</comment>
<comment type="function">
    <text evidence="6">Catalyzes the stereospecific oxidation of squalene to (S)-2,3-epoxysqualene, and is considered to be a rate-limiting enzyme in steroid biosynthesis.</text>
</comment>
<evidence type="ECO:0000259" key="8">
    <source>
        <dbReference type="Pfam" id="PF08491"/>
    </source>
</evidence>
<evidence type="ECO:0000256" key="3">
    <source>
        <dbReference type="ARBA" id="ARBA00022827"/>
    </source>
</evidence>
<name>A0A4D6NB06_VIGUN</name>
<proteinExistence type="inferred from homology"/>
<dbReference type="GO" id="GO:0050660">
    <property type="term" value="F:flavin adenine dinucleotide binding"/>
    <property type="evidence" value="ECO:0007669"/>
    <property type="project" value="UniProtKB-UniRule"/>
</dbReference>
<comment type="cofactor">
    <cofactor evidence="1 6">
        <name>FAD</name>
        <dbReference type="ChEBI" id="CHEBI:57692"/>
    </cofactor>
</comment>
<evidence type="ECO:0000256" key="4">
    <source>
        <dbReference type="ARBA" id="ARBA00023002"/>
    </source>
</evidence>
<dbReference type="Pfam" id="PF08491">
    <property type="entry name" value="SE"/>
    <property type="match status" value="1"/>
</dbReference>
<keyword evidence="3 6" id="KW-0274">FAD</keyword>
<accession>A0A4D6NB06</accession>
<dbReference type="Proteomes" id="UP000501690">
    <property type="component" value="Linkage Group LG10"/>
</dbReference>
<gene>
    <name evidence="9" type="ORF">DEO72_LG10g1277</name>
</gene>
<keyword evidence="9" id="KW-0503">Monooxygenase</keyword>
<dbReference type="GO" id="GO:0016126">
    <property type="term" value="P:sterol biosynthetic process"/>
    <property type="evidence" value="ECO:0007669"/>
    <property type="project" value="UniProtKB-UniRule"/>
</dbReference>
<sequence length="442" mass="49768">MGYSRERVPRTRGGRKSDSGLNYHIEKDMNGLNDPDELDVLNGPNDLDKPNDLNGSNDPDGPNDSDDLDDQNRLDNSDGPNDSNNFDNQDEPDDQDGPKDRDEPDESSSPDDSDKPDDQDEPEYQVGLTDQHVRPFRVVMHIWIFRIVGLVRFVSLVQVFRPVWVFGSIQIFESVRVVRSFKTSGYSGRRTCLDRLICLGSQTRPGDLCLVLSDLVSLRRGTARLSEVARKLGRFLSAISRLGEKYWCFERLCLAQARDIRLSEMCIRDSDGAARPGEGISPQRDNDNKTVVGVQYRTKGGEQLKAYAPLTVICDGCFSNPRRSLCHPKFWRIVNSHGHVIQVYPSPILFYRISSIEVRCLVDIPGPKVPLIWSGMANYLKKENYITCGTFIYLWNNCTLWGRTNADPSTTNYDVGSAIWADLRATPFPSAMEVTVLDHGPS</sequence>
<dbReference type="InterPro" id="IPR013698">
    <property type="entry name" value="Squalene_epoxidase"/>
</dbReference>
<dbReference type="UniPathway" id="UPA00767">
    <property type="reaction ID" value="UER00752"/>
</dbReference>
<dbReference type="PANTHER" id="PTHR10835:SF0">
    <property type="entry name" value="SQUALENE MONOOXYGENASE"/>
    <property type="match status" value="1"/>
</dbReference>
<evidence type="ECO:0000313" key="9">
    <source>
        <dbReference type="EMBL" id="QCE10051.1"/>
    </source>
</evidence>
<comment type="subcellular location">
    <subcellularLocation>
        <location evidence="6">Membrane</location>
        <topology evidence="6">Multi-pass membrane protein</topology>
    </subcellularLocation>
</comment>
<evidence type="ECO:0000256" key="6">
    <source>
        <dbReference type="RuleBase" id="RU367121"/>
    </source>
</evidence>
<reference evidence="9 10" key="1">
    <citation type="submission" date="2019-04" db="EMBL/GenBank/DDBJ databases">
        <title>An improved genome assembly and genetic linkage map for asparagus bean, Vigna unguiculata ssp. sesquipedialis.</title>
        <authorList>
            <person name="Xia Q."/>
            <person name="Zhang R."/>
            <person name="Dong Y."/>
        </authorList>
    </citation>
    <scope>NUCLEOTIDE SEQUENCE [LARGE SCALE GENOMIC DNA]</scope>
    <source>
        <tissue evidence="9">Leaf</tissue>
    </source>
</reference>
<dbReference type="GO" id="GO:0004506">
    <property type="term" value="F:squalene monooxygenase activity"/>
    <property type="evidence" value="ECO:0007669"/>
    <property type="project" value="UniProtKB-UniRule"/>
</dbReference>
<evidence type="ECO:0000256" key="7">
    <source>
        <dbReference type="SAM" id="MobiDB-lite"/>
    </source>
</evidence>
<keyword evidence="2 6" id="KW-0285">Flavoprotein</keyword>